<organism evidence="2 3">
    <name type="scientific">Peribacillus glennii</name>
    <dbReference type="NCBI Taxonomy" id="2303991"/>
    <lineage>
        <taxon>Bacteria</taxon>
        <taxon>Bacillati</taxon>
        <taxon>Bacillota</taxon>
        <taxon>Bacilli</taxon>
        <taxon>Bacillales</taxon>
        <taxon>Bacillaceae</taxon>
        <taxon>Peribacillus</taxon>
    </lineage>
</organism>
<keyword evidence="1" id="KW-0812">Transmembrane</keyword>
<evidence type="ECO:0000313" key="3">
    <source>
        <dbReference type="Proteomes" id="UP000262939"/>
    </source>
</evidence>
<comment type="caution">
    <text evidence="2">The sequence shown here is derived from an EMBL/GenBank/DDBJ whole genome shotgun (WGS) entry which is preliminary data.</text>
</comment>
<evidence type="ECO:0000256" key="1">
    <source>
        <dbReference type="SAM" id="Phobius"/>
    </source>
</evidence>
<name>A0A372LE89_9BACI</name>
<proteinExistence type="predicted"/>
<gene>
    <name evidence="2" type="ORF">D0466_10780</name>
</gene>
<evidence type="ECO:0000313" key="2">
    <source>
        <dbReference type="EMBL" id="RFU64018.1"/>
    </source>
</evidence>
<protein>
    <submittedName>
        <fullName evidence="2">Uncharacterized protein</fullName>
    </submittedName>
</protein>
<keyword evidence="3" id="KW-1185">Reference proteome</keyword>
<sequence>MKINVFLNNLACMMILIFGGTLLLRYFRTGELLVDQVIGILIGVILLMASFIWRKKLRREKDGTAKPAHFENRKNPA</sequence>
<dbReference type="Proteomes" id="UP000262939">
    <property type="component" value="Unassembled WGS sequence"/>
</dbReference>
<feature type="transmembrane region" description="Helical" evidence="1">
    <location>
        <begin position="33"/>
        <end position="53"/>
    </location>
</feature>
<dbReference type="EMBL" id="QVTD01000005">
    <property type="protein sequence ID" value="RFU64018.1"/>
    <property type="molecule type" value="Genomic_DNA"/>
</dbReference>
<keyword evidence="1" id="KW-1133">Transmembrane helix</keyword>
<dbReference type="AlphaFoldDB" id="A0A372LE89"/>
<keyword evidence="1" id="KW-0472">Membrane</keyword>
<accession>A0A372LE89</accession>
<reference evidence="2 3" key="1">
    <citation type="submission" date="2018-08" db="EMBL/GenBank/DDBJ databases">
        <title>Bacillus chawlae sp. nov., Bacillus glennii sp. nov., and Bacillus saganii sp. nov. Isolated from the Vehicle Assembly Building at Kennedy Space Center where the Viking Spacecraft were Assembled.</title>
        <authorList>
            <person name="Seuylemezian A."/>
            <person name="Vaishampayan P."/>
        </authorList>
    </citation>
    <scope>NUCLEOTIDE SEQUENCE [LARGE SCALE GENOMIC DNA]</scope>
    <source>
        <strain evidence="2 3">V44-8</strain>
    </source>
</reference>
<feature type="transmembrane region" description="Helical" evidence="1">
    <location>
        <begin position="7"/>
        <end position="27"/>
    </location>
</feature>